<feature type="compositionally biased region" description="Basic and acidic residues" evidence="4">
    <location>
        <begin position="25"/>
        <end position="48"/>
    </location>
</feature>
<feature type="compositionally biased region" description="Acidic residues" evidence="4">
    <location>
        <begin position="180"/>
        <end position="189"/>
    </location>
</feature>
<feature type="compositionally biased region" description="Basic and acidic residues" evidence="4">
    <location>
        <begin position="159"/>
        <end position="179"/>
    </location>
</feature>
<organism evidence="5 6">
    <name type="scientific">Ampelomyces quisqualis</name>
    <name type="common">Powdery mildew agent</name>
    <dbReference type="NCBI Taxonomy" id="50730"/>
    <lineage>
        <taxon>Eukaryota</taxon>
        <taxon>Fungi</taxon>
        <taxon>Dikarya</taxon>
        <taxon>Ascomycota</taxon>
        <taxon>Pezizomycotina</taxon>
        <taxon>Dothideomycetes</taxon>
        <taxon>Pleosporomycetidae</taxon>
        <taxon>Pleosporales</taxon>
        <taxon>Pleosporineae</taxon>
        <taxon>Phaeosphaeriaceae</taxon>
        <taxon>Ampelomyces</taxon>
    </lineage>
</organism>
<proteinExistence type="inferred from homology"/>
<dbReference type="PANTHER" id="PTHR13471">
    <property type="entry name" value="TETRATRICOPEPTIDE-LIKE HELICAL"/>
    <property type="match status" value="1"/>
</dbReference>
<dbReference type="Pfam" id="PF08424">
    <property type="entry name" value="NRDE-2"/>
    <property type="match status" value="1"/>
</dbReference>
<gene>
    <name evidence="5" type="ORF">BDU57DRAFT_501478</name>
</gene>
<evidence type="ECO:0000256" key="4">
    <source>
        <dbReference type="SAM" id="MobiDB-lite"/>
    </source>
</evidence>
<feature type="compositionally biased region" description="Basic and acidic residues" evidence="4">
    <location>
        <begin position="190"/>
        <end position="202"/>
    </location>
</feature>
<dbReference type="GO" id="GO:0071013">
    <property type="term" value="C:catalytic step 2 spliceosome"/>
    <property type="evidence" value="ECO:0007669"/>
    <property type="project" value="TreeGrafter"/>
</dbReference>
<keyword evidence="3" id="KW-0539">Nucleus</keyword>
<dbReference type="InterPro" id="IPR011990">
    <property type="entry name" value="TPR-like_helical_dom_sf"/>
</dbReference>
<evidence type="ECO:0000313" key="5">
    <source>
        <dbReference type="EMBL" id="KAF1914794.1"/>
    </source>
</evidence>
<accession>A0A6A5QJY1</accession>
<feature type="compositionally biased region" description="Polar residues" evidence="4">
    <location>
        <begin position="50"/>
        <end position="59"/>
    </location>
</feature>
<dbReference type="EMBL" id="ML979137">
    <property type="protein sequence ID" value="KAF1914794.1"/>
    <property type="molecule type" value="Genomic_DNA"/>
</dbReference>
<dbReference type="InterPro" id="IPR013633">
    <property type="entry name" value="NRDE-2"/>
</dbReference>
<dbReference type="Gene3D" id="1.25.40.10">
    <property type="entry name" value="Tetratricopeptide repeat domain"/>
    <property type="match status" value="2"/>
</dbReference>
<keyword evidence="6" id="KW-1185">Reference proteome</keyword>
<evidence type="ECO:0000256" key="1">
    <source>
        <dbReference type="ARBA" id="ARBA00004123"/>
    </source>
</evidence>
<dbReference type="OrthoDB" id="297219at2759"/>
<dbReference type="PANTHER" id="PTHR13471:SF0">
    <property type="entry name" value="NUCLEAR EXOSOME REGULATOR NRDE2"/>
    <property type="match status" value="1"/>
</dbReference>
<protein>
    <submittedName>
        <fullName evidence="5">NRDE-2, necessary for RNA interference-domain-containing protein</fullName>
    </submittedName>
</protein>
<comment type="similarity">
    <text evidence="2">Belongs to the NRDE2 family.</text>
</comment>
<feature type="region of interest" description="Disordered" evidence="4">
    <location>
        <begin position="159"/>
        <end position="208"/>
    </location>
</feature>
<name>A0A6A5QJY1_AMPQU</name>
<dbReference type="GO" id="GO:0031048">
    <property type="term" value="P:regulatory ncRNA-mediated heterochromatin formation"/>
    <property type="evidence" value="ECO:0007669"/>
    <property type="project" value="TreeGrafter"/>
</dbReference>
<comment type="subcellular location">
    <subcellularLocation>
        <location evidence="1">Nucleus</location>
    </subcellularLocation>
</comment>
<feature type="region of interest" description="Disordered" evidence="4">
    <location>
        <begin position="1"/>
        <end position="77"/>
    </location>
</feature>
<evidence type="ECO:0000313" key="6">
    <source>
        <dbReference type="Proteomes" id="UP000800096"/>
    </source>
</evidence>
<sequence>MASNVPKFASFRPKPKAPAPTTSAEPRRSSHTVHETSQSREARKKDPSETELSGSSDVPKSNRGPVPSKQYFSDRRGDPEVLRYGTLNRSDVPSYRRFGNGFVLGLNRDQKIDRHQSSQTQVYITPATRRRQERLLTSKNVPKEGSRALRIILPNTRKTSTESEDFVHFSETRGSKLGDGEEDEEDTSEPDYHRFERDHDLPLDPDTEYDTEVKGIAIGSELIKENSELVRKTRDFPADLQAWLAFIEHQEAMMTLDHPTSDLNDAARQQLANVRIPIYEEALKKVPNDDENLITLYQGLLSEAQRSWNHTKLSSKWNEVLTKFPASTALWLMYLDVVQSNFAGFKYESCCAVYNRCLAAIQKCADGETILHVFIRMTSMIHGAGYQELALAIWQAILERSLSHSTSLIDLKDFEKFWDNEAPRIGEAGSSGWQKTAPAHDLPPPTVVTLFNPADSTFEDFHAREVDSINNLRYPGRTSDDVGDDDAFHTIFFADIEDYLRLIPTDLPTTLLVEAFLCFSGLPPPARVAGHQQMWWSDPFLSSVFIQTSPQARRALDPFGQKIESYLACETKSTQITSEMLFNHTFALGGARLSADFVRRILHLVTKDTLTDEIFGEYLLAFEARHFPSDVVKTAKQLLKTRPTSQRLYHAYGLVECQRGNLDKADQVFSIALSMGASGTYENLLLLHSWVWEAVDKPHGRVEALWRLTALSGKVPSRTDLTLLPDPAILNNTLESLSEACQKALLRKDYPCAVFGTSLLALLAYLPSDFDAELALSAHQSLTSYFRSHNLSASSYAELNVQAITRFLTYHTTHAPIVKPALIRTALQPLLTSFPNNTVLLSLYAANEARFAIDDRVRGIMHQNALQSSQARNVAGWSFAIHYETMRGQLAGSTSHSIRALYKRATHANASGAHSPALWAAYLRFELAQLLLQRAKTKGRAPGKDGKKRSWESRLEEAETRVKDAFYQGLRSLPWCKDFVMLAFTEARDVFAQEELWKVYRIMQEKELRVYVEYD</sequence>
<evidence type="ECO:0000256" key="2">
    <source>
        <dbReference type="ARBA" id="ARBA00009265"/>
    </source>
</evidence>
<dbReference type="GO" id="GO:1902369">
    <property type="term" value="P:negative regulation of RNA catabolic process"/>
    <property type="evidence" value="ECO:0007669"/>
    <property type="project" value="TreeGrafter"/>
</dbReference>
<dbReference type="AlphaFoldDB" id="A0A6A5QJY1"/>
<evidence type="ECO:0000256" key="3">
    <source>
        <dbReference type="ARBA" id="ARBA00023242"/>
    </source>
</evidence>
<reference evidence="5" key="1">
    <citation type="journal article" date="2020" name="Stud. Mycol.">
        <title>101 Dothideomycetes genomes: a test case for predicting lifestyles and emergence of pathogens.</title>
        <authorList>
            <person name="Haridas S."/>
            <person name="Albert R."/>
            <person name="Binder M."/>
            <person name="Bloem J."/>
            <person name="Labutti K."/>
            <person name="Salamov A."/>
            <person name="Andreopoulos B."/>
            <person name="Baker S."/>
            <person name="Barry K."/>
            <person name="Bills G."/>
            <person name="Bluhm B."/>
            <person name="Cannon C."/>
            <person name="Castanera R."/>
            <person name="Culley D."/>
            <person name="Daum C."/>
            <person name="Ezra D."/>
            <person name="Gonzalez J."/>
            <person name="Henrissat B."/>
            <person name="Kuo A."/>
            <person name="Liang C."/>
            <person name="Lipzen A."/>
            <person name="Lutzoni F."/>
            <person name="Magnuson J."/>
            <person name="Mondo S."/>
            <person name="Nolan M."/>
            <person name="Ohm R."/>
            <person name="Pangilinan J."/>
            <person name="Park H.-J."/>
            <person name="Ramirez L."/>
            <person name="Alfaro M."/>
            <person name="Sun H."/>
            <person name="Tritt A."/>
            <person name="Yoshinaga Y."/>
            <person name="Zwiers L.-H."/>
            <person name="Turgeon B."/>
            <person name="Goodwin S."/>
            <person name="Spatafora J."/>
            <person name="Crous P."/>
            <person name="Grigoriev I."/>
        </authorList>
    </citation>
    <scope>NUCLEOTIDE SEQUENCE</scope>
    <source>
        <strain evidence="5">HMLAC05119</strain>
    </source>
</reference>
<dbReference type="Proteomes" id="UP000800096">
    <property type="component" value="Unassembled WGS sequence"/>
</dbReference>